<evidence type="ECO:0000256" key="13">
    <source>
        <dbReference type="HAMAP-Rule" id="MF_01480"/>
    </source>
</evidence>
<evidence type="ECO:0000256" key="12">
    <source>
        <dbReference type="ARBA" id="ARBA00046380"/>
    </source>
</evidence>
<evidence type="ECO:0000256" key="4">
    <source>
        <dbReference type="ARBA" id="ARBA00022723"/>
    </source>
</evidence>
<evidence type="ECO:0000256" key="2">
    <source>
        <dbReference type="ARBA" id="ARBA00005244"/>
    </source>
</evidence>
<dbReference type="Gene3D" id="1.10.30.50">
    <property type="match status" value="1"/>
</dbReference>
<comment type="similarity">
    <text evidence="13">Belongs to the CRISPR-associated Cas9 family.</text>
</comment>
<dbReference type="HAMAP" id="MF_01480">
    <property type="entry name" value="Cas9"/>
    <property type="match status" value="1"/>
</dbReference>
<keyword evidence="10 13" id="KW-0238">DNA-binding</keyword>
<comment type="domain">
    <text evidence="13">Has 2 endonuclease domains. The discontinuous RuvC-like domain cleaves the target DNA noncomplementary to crRNA while the HNH nuclease domain cleaves the target DNA complementary to crRNA.</text>
</comment>
<comment type="caution">
    <text evidence="13">Lacks conserved residue(s) required for the propagation of feature annotation.</text>
</comment>
<feature type="domain" description="HNH Cas9-type" evidence="14">
    <location>
        <begin position="672"/>
        <end position="829"/>
    </location>
</feature>
<dbReference type="EMBL" id="BAABVV010000033">
    <property type="protein sequence ID" value="GAA6114313.1"/>
    <property type="molecule type" value="Genomic_DNA"/>
</dbReference>
<comment type="function">
    <text evidence="13">CRISPR (clustered regularly interspaced short palindromic repeat) is an adaptive immune system that provides protection against mobile genetic elements (viruses, transposable elements and conjugative plasmids). CRISPR clusters contain spacers, sequences complementary to antecedent mobile elements, and target invading nucleic acids. CRISPR clusters are transcribed and processed into CRISPR RNA (crRNA). In type II CRISPR systems correct processing of pre-crRNA requires a trans-encoded small RNA (tracrRNA), endogenous ribonuclease 3 (rnc) and this protein. The tracrRNA serves as a guide for ribonuclease 3-aided processing of pre-crRNA. Subsequently Cas9/crRNA/tracrRNA endonucleolytically cleaves linear or circular dsDNA target complementary to the spacer; Cas9 is inactive in the absence of the 2 guide RNAs (gRNA). Cas9 recognizes the protospacer adjacent motif (PAM) in the CRISPR repeat sequences to help distinguish self versus nonself, as targets within the bacterial CRISPR locus do not have PAMs. PAM recognition is also required for catalytic activity.</text>
</comment>
<protein>
    <recommendedName>
        <fullName evidence="13">CRISPR-associated endonuclease Cas9</fullName>
        <ecNumber evidence="13">3.1.-.-</ecNumber>
    </recommendedName>
</protein>
<dbReference type="PROSITE" id="PS51749">
    <property type="entry name" value="HNH_CAS9"/>
    <property type="match status" value="1"/>
</dbReference>
<evidence type="ECO:0000256" key="8">
    <source>
        <dbReference type="ARBA" id="ARBA00022884"/>
    </source>
</evidence>
<sequence length="1253" mass="144747">MKYRGNFLDSTPVSSFEADNLKLDELVPVINDMYENIDIDFSINVDNISEIEKVLLDNHLKSADKQDRLKELLYDNPEYPDDKVKQKEISKFRKDLDKEIIKVIVGYKFNAYKIVNYIPDDGSKFSFSFSDESSDDKLDDLSEVLDDSQMEILNTLKVIYSRVRLNQIIPNGMGLSESMVAKYNRHHEQLEDLKELLDVLPNDEKRSIEYAYTAYIGNVDKQKYNNNFVASLKDLPIKGDINKKIKAVFEYAKGHISSQDLYDVIKAIIIDKYLEDESFEYHDVVERISNDIDNKDYLLKQRSSQNGNIPHQVHQMEMDKIIANQSQYYPFLGVLNPNESRRHIAKYKISELVSFRVPYYVGPLITPEEQEKTSGKHFAWMKRKEAGKITPWNFEEKVDKEATAAKFIKRLTVKDTYLLNEDVLPDNSLLYQQFKVLNELNIVKVNNKRLTLSEKQGVYNDLFKNTKSITVKRLKNYLISNYKHLENIEITGLSDGDKFNNSLGTYNDFKKIFGARIDDVNYSADFENIIEWSTVFEDRSILKEKLEKDIDWITPEEIKAVVAKRYSGWGRLSAKLLTELLDDDGQRIIDILWNDSITFMEAVSKPEIKAQIQNINRDFIKATDIETVLDEAYTSPQNKKAIREVYKLVKDIQKAMGGKAPSSISIEFTRSPEDNGSVTKTRYNNMQNKYKELGKELSNDLSNQLKEYKGRMDQDKFYLYFMQMGKDLYDGSTINLDDLNSYQIDHIVPQSFYKDDSIDNRVLTHYTNNQKKGNHTPLNGLNIDVQTQSLWKHLNKLGLISKKKLQNLCFKDINQLSKYTKHGFVRRQLVETSQVIKLVANILSDEFANDGTKIIEVKAKMNSLMRDTFNLYKVRQVNDYHHAVDAYLTTFVGKYLYKRYPKLRSMFVYGDFKKFSAEDDLKDIKTFNFLHDITNPKESNKDKIYDEKSGELILDRKHAIETIKKIYQYKFMLIVREVSTKSGQLFNQTIYSAKKTKSLGSPIPIKRQLNPDIYGAKSGNVDHHMVIIKFKKGTEDMFKVVGVPLRELQNLEMAKKDGNYQETLLNIIRKKIGNSIKEFTIAIDNIMYGQLIIDGGEKYTLGSAKYKYNAKQLVLSPASMGLLSDKRDISELSDEQFAQKLIDIYKEILNVLNLHFDLFDINKFRKKLNEGLENFILLPNFATKTSVGKVDVLLKVLDGLHAGPANVVLKDLGLSTPLGKLQIPKGISLSSEAIIIYQSPSGLFERKVRLKDL</sequence>
<keyword evidence="3 13" id="KW-0540">Nuclease</keyword>
<dbReference type="Pfam" id="PF22702">
    <property type="entry name" value="Cas9_RuvC"/>
    <property type="match status" value="1"/>
</dbReference>
<dbReference type="Proteomes" id="UP001438112">
    <property type="component" value="Unassembled WGS sequence"/>
</dbReference>
<dbReference type="InterPro" id="IPR033114">
    <property type="entry name" value="HNH_CAS9"/>
</dbReference>
<evidence type="ECO:0000256" key="11">
    <source>
        <dbReference type="ARBA" id="ARBA00023211"/>
    </source>
</evidence>
<keyword evidence="4" id="KW-0479">Metal-binding</keyword>
<evidence type="ECO:0000256" key="3">
    <source>
        <dbReference type="ARBA" id="ARBA00022722"/>
    </source>
</evidence>
<evidence type="ECO:0000256" key="9">
    <source>
        <dbReference type="ARBA" id="ARBA00023118"/>
    </source>
</evidence>
<accession>A0ABP9ZHP6</accession>
<reference evidence="15 16" key="1">
    <citation type="submission" date="2024-03" db="EMBL/GenBank/DDBJ databases">
        <title>Inconsistent identification of Apilactobacillus kunkeei-related strains obtained by well-developed overall genome related indices.</title>
        <authorList>
            <person name="Maeno S."/>
            <person name="Endo A."/>
        </authorList>
    </citation>
    <scope>NUCLEOTIDE SEQUENCE [LARGE SCALE GENOMIC DNA]</scope>
    <source>
        <strain evidence="15 16">20H-10</strain>
    </source>
</reference>
<comment type="cofactor">
    <cofactor evidence="1">
        <name>Mg(2+)</name>
        <dbReference type="ChEBI" id="CHEBI:18420"/>
    </cofactor>
</comment>
<gene>
    <name evidence="13 15" type="primary">cas9</name>
    <name evidence="15" type="ORF">AP20H10_06760</name>
</gene>
<dbReference type="Pfam" id="PF13395">
    <property type="entry name" value="HNH_4"/>
    <property type="match status" value="1"/>
</dbReference>
<dbReference type="InterPro" id="IPR028629">
    <property type="entry name" value="Cas9"/>
</dbReference>
<name>A0ABP9ZHP6_9LACO</name>
<dbReference type="Pfam" id="PF16595">
    <property type="entry name" value="Cas9_PI"/>
    <property type="match status" value="1"/>
</dbReference>
<comment type="similarity">
    <text evidence="2">Belongs to the CRISPR-associated protein Cas9 family. Subtype II-A subfamily.</text>
</comment>
<proteinExistence type="inferred from homology"/>
<keyword evidence="6 13" id="KW-0378">Hydrolase</keyword>
<dbReference type="InterPro" id="IPR003615">
    <property type="entry name" value="HNH_nuc"/>
</dbReference>
<evidence type="ECO:0000256" key="1">
    <source>
        <dbReference type="ARBA" id="ARBA00001946"/>
    </source>
</evidence>
<evidence type="ECO:0000256" key="5">
    <source>
        <dbReference type="ARBA" id="ARBA00022759"/>
    </source>
</evidence>
<dbReference type="InterPro" id="IPR055228">
    <property type="entry name" value="Cas9_RuvC"/>
</dbReference>
<keyword evidence="11" id="KW-0464">Manganese</keyword>
<dbReference type="EC" id="3.1.-.-" evidence="13"/>
<keyword evidence="5 13" id="KW-0255">Endonuclease</keyword>
<feature type="active site" description="Proton acceptor for HNH nuclease domain" evidence="13">
    <location>
        <position position="746"/>
    </location>
</feature>
<organism evidence="15 16">
    <name type="scientific">Apilactobacillus apinorum</name>
    <dbReference type="NCBI Taxonomy" id="1218495"/>
    <lineage>
        <taxon>Bacteria</taxon>
        <taxon>Bacillati</taxon>
        <taxon>Bacillota</taxon>
        <taxon>Bacilli</taxon>
        <taxon>Lactobacillales</taxon>
        <taxon>Lactobacillaceae</taxon>
        <taxon>Apilactobacillus</taxon>
    </lineage>
</organism>
<dbReference type="InterPro" id="IPR032237">
    <property type="entry name" value="Cas9_PI"/>
</dbReference>
<dbReference type="GO" id="GO:0004519">
    <property type="term" value="F:endonuclease activity"/>
    <property type="evidence" value="ECO:0007669"/>
    <property type="project" value="UniProtKB-KW"/>
</dbReference>
<evidence type="ECO:0000256" key="10">
    <source>
        <dbReference type="ARBA" id="ARBA00023125"/>
    </source>
</evidence>
<keyword evidence="16" id="KW-1185">Reference proteome</keyword>
<evidence type="ECO:0000256" key="6">
    <source>
        <dbReference type="ARBA" id="ARBA00022801"/>
    </source>
</evidence>
<evidence type="ECO:0000313" key="16">
    <source>
        <dbReference type="Proteomes" id="UP001438112"/>
    </source>
</evidence>
<evidence type="ECO:0000313" key="15">
    <source>
        <dbReference type="EMBL" id="GAA6114313.1"/>
    </source>
</evidence>
<dbReference type="InterPro" id="IPR032240">
    <property type="entry name" value="Cas9_REC"/>
</dbReference>
<comment type="caution">
    <text evidence="15">The sequence shown here is derived from an EMBL/GenBank/DDBJ whole genome shotgun (WGS) entry which is preliminary data.</text>
</comment>
<evidence type="ECO:0000256" key="7">
    <source>
        <dbReference type="ARBA" id="ARBA00022842"/>
    </source>
</evidence>
<dbReference type="Pfam" id="PF16592">
    <property type="entry name" value="Cas9_REC"/>
    <property type="match status" value="1"/>
</dbReference>
<comment type="subunit">
    <text evidence="12 13">Monomer. Binds crRNA and tracrRNA.</text>
</comment>
<keyword evidence="9 13" id="KW-0051">Antiviral defense</keyword>
<evidence type="ECO:0000259" key="14">
    <source>
        <dbReference type="PROSITE" id="PS51749"/>
    </source>
</evidence>
<keyword evidence="7" id="KW-0460">Magnesium</keyword>
<dbReference type="NCBIfam" id="TIGR01865">
    <property type="entry name" value="cas_Csn1"/>
    <property type="match status" value="1"/>
</dbReference>
<keyword evidence="8 13" id="KW-0694">RNA-binding</keyword>